<feature type="compositionally biased region" description="Polar residues" evidence="1">
    <location>
        <begin position="108"/>
        <end position="122"/>
    </location>
</feature>
<name>A0AAD6UYC2_9AGAR</name>
<dbReference type="Proteomes" id="UP001219525">
    <property type="component" value="Unassembled WGS sequence"/>
</dbReference>
<reference evidence="2" key="1">
    <citation type="submission" date="2023-03" db="EMBL/GenBank/DDBJ databases">
        <title>Massive genome expansion in bonnet fungi (Mycena s.s.) driven by repeated elements and novel gene families across ecological guilds.</title>
        <authorList>
            <consortium name="Lawrence Berkeley National Laboratory"/>
            <person name="Harder C.B."/>
            <person name="Miyauchi S."/>
            <person name="Viragh M."/>
            <person name="Kuo A."/>
            <person name="Thoen E."/>
            <person name="Andreopoulos B."/>
            <person name="Lu D."/>
            <person name="Skrede I."/>
            <person name="Drula E."/>
            <person name="Henrissat B."/>
            <person name="Morin E."/>
            <person name="Kohler A."/>
            <person name="Barry K."/>
            <person name="LaButti K."/>
            <person name="Morin E."/>
            <person name="Salamov A."/>
            <person name="Lipzen A."/>
            <person name="Mereny Z."/>
            <person name="Hegedus B."/>
            <person name="Baldrian P."/>
            <person name="Stursova M."/>
            <person name="Weitz H."/>
            <person name="Taylor A."/>
            <person name="Grigoriev I.V."/>
            <person name="Nagy L.G."/>
            <person name="Martin F."/>
            <person name="Kauserud H."/>
        </authorList>
    </citation>
    <scope>NUCLEOTIDE SEQUENCE</scope>
    <source>
        <strain evidence="2">9144</strain>
    </source>
</reference>
<feature type="compositionally biased region" description="Basic and acidic residues" evidence="1">
    <location>
        <begin position="93"/>
        <end position="103"/>
    </location>
</feature>
<feature type="region of interest" description="Disordered" evidence="1">
    <location>
        <begin position="89"/>
        <end position="122"/>
    </location>
</feature>
<proteinExistence type="predicted"/>
<evidence type="ECO:0000256" key="1">
    <source>
        <dbReference type="SAM" id="MobiDB-lite"/>
    </source>
</evidence>
<sequence>MTSAKGGSESTLPYTVVVHFQTSELHNGQTLFGRGSEAWSRGCDSKYNRKLDESGFLLQPSEVFFVGSDTEIRTNFFEILIHVCSKSGQKWPSGEEHRIENPDKAVCSPNSSDPESGQNVQRGNSISSLIGRQNRQPWFYKNNVTACPTDESSSALFAELLGEMTVLIQLSTSGVKINVVDNEDDDGVDD</sequence>
<organism evidence="2 3">
    <name type="scientific">Mycena pura</name>
    <dbReference type="NCBI Taxonomy" id="153505"/>
    <lineage>
        <taxon>Eukaryota</taxon>
        <taxon>Fungi</taxon>
        <taxon>Dikarya</taxon>
        <taxon>Basidiomycota</taxon>
        <taxon>Agaricomycotina</taxon>
        <taxon>Agaricomycetes</taxon>
        <taxon>Agaricomycetidae</taxon>
        <taxon>Agaricales</taxon>
        <taxon>Marasmiineae</taxon>
        <taxon>Mycenaceae</taxon>
        <taxon>Mycena</taxon>
    </lineage>
</organism>
<evidence type="ECO:0000313" key="2">
    <source>
        <dbReference type="EMBL" id="KAJ7197594.1"/>
    </source>
</evidence>
<evidence type="ECO:0000313" key="3">
    <source>
        <dbReference type="Proteomes" id="UP001219525"/>
    </source>
</evidence>
<dbReference type="AlphaFoldDB" id="A0AAD6UYC2"/>
<dbReference type="EMBL" id="JARJCW010000077">
    <property type="protein sequence ID" value="KAJ7197594.1"/>
    <property type="molecule type" value="Genomic_DNA"/>
</dbReference>
<accession>A0AAD6UYC2</accession>
<protein>
    <submittedName>
        <fullName evidence="2">Uncharacterized protein</fullName>
    </submittedName>
</protein>
<comment type="caution">
    <text evidence="2">The sequence shown here is derived from an EMBL/GenBank/DDBJ whole genome shotgun (WGS) entry which is preliminary data.</text>
</comment>
<keyword evidence="3" id="KW-1185">Reference proteome</keyword>
<gene>
    <name evidence="2" type="ORF">GGX14DRAFT_402522</name>
</gene>